<evidence type="ECO:0000313" key="5">
    <source>
        <dbReference type="EMBL" id="CEK91168.1"/>
    </source>
</evidence>
<keyword evidence="4" id="KW-0732">Signal</keyword>
<protein>
    <recommendedName>
        <fullName evidence="6">Bee-milk protein</fullName>
    </recommendedName>
</protein>
<comment type="similarity">
    <text evidence="2">Belongs to the major royal jelly protein family.</text>
</comment>
<dbReference type="SUPFAM" id="SSF63829">
    <property type="entry name" value="Calcium-dependent phosphotriesterase"/>
    <property type="match status" value="1"/>
</dbReference>
<dbReference type="Gene3D" id="2.120.10.30">
    <property type="entry name" value="TolB, C-terminal domain"/>
    <property type="match status" value="1"/>
</dbReference>
<proteinExistence type="inferred from homology"/>
<reference evidence="5" key="1">
    <citation type="submission" date="2014-12" db="EMBL/GenBank/DDBJ databases">
        <title>Insight into the proteome of Arion vulgaris.</title>
        <authorList>
            <person name="Aradska J."/>
            <person name="Bulat T."/>
            <person name="Smidak R."/>
            <person name="Sarate P."/>
            <person name="Gangsoo J."/>
            <person name="Sialana F."/>
            <person name="Bilban M."/>
            <person name="Lubec G."/>
        </authorList>
    </citation>
    <scope>NUCLEOTIDE SEQUENCE</scope>
    <source>
        <tissue evidence="5">Skin</tissue>
    </source>
</reference>
<accession>A0A0B7BDU7</accession>
<dbReference type="AlphaFoldDB" id="A0A0B7BDU7"/>
<dbReference type="EMBL" id="HACG01044303">
    <property type="protein sequence ID" value="CEK91168.1"/>
    <property type="molecule type" value="Transcribed_RNA"/>
</dbReference>
<evidence type="ECO:0008006" key="6">
    <source>
        <dbReference type="Google" id="ProtNLM"/>
    </source>
</evidence>
<gene>
    <name evidence="5" type="primary">ORF181267</name>
</gene>
<evidence type="ECO:0000256" key="1">
    <source>
        <dbReference type="ARBA" id="ARBA00004613"/>
    </source>
</evidence>
<feature type="non-terminal residue" evidence="5">
    <location>
        <position position="1"/>
    </location>
</feature>
<comment type="subcellular location">
    <subcellularLocation>
        <location evidence="1">Secreted</location>
    </subcellularLocation>
</comment>
<feature type="signal peptide" evidence="4">
    <location>
        <begin position="1"/>
        <end position="24"/>
    </location>
</feature>
<dbReference type="PANTHER" id="PTHR10009:SF18">
    <property type="entry name" value="PROTEIN YELLOW-LIKE PROTEIN"/>
    <property type="match status" value="1"/>
</dbReference>
<evidence type="ECO:0000256" key="4">
    <source>
        <dbReference type="SAM" id="SignalP"/>
    </source>
</evidence>
<keyword evidence="3" id="KW-0964">Secreted</keyword>
<evidence type="ECO:0000256" key="2">
    <source>
        <dbReference type="ARBA" id="ARBA00009127"/>
    </source>
</evidence>
<dbReference type="InterPro" id="IPR011042">
    <property type="entry name" value="6-blade_b-propeller_TolB-like"/>
</dbReference>
<dbReference type="Pfam" id="PF03022">
    <property type="entry name" value="MRJP"/>
    <property type="match status" value="1"/>
</dbReference>
<sequence>SVFTSTMAYLLAVYFLLIVTYARAQSFGQAELVHEWHMLDFDWPSDADQNASITNKSYVPERNLVVGIKVYNDDVYLTVPRWFWPSGHPVTLAKVITVNNQTKLRPYPSWTYQKQDDCKYFQFVMSMEIDPNTGLMYVIDTGRVGNVLNLCPAKLYVFDLNTDKMVDYYEFSNDVLNRTKNFLNDIVLDYVDGKVRYAYMSDAYDSRLITYDFQTRSAYYLKDPSMNIVTNESVISFNGIDYNYILSAVNGIAMSPDFKYVYYCAVSAYNLYQIPTSTLRDVSLAGAEGIRNLGRKVSQTGGIAFGSKHLYYGAMGLNAVYYWDTEKDMTDQKVGMDKVMLNTQTQLVRNDSTMQWPDTFAFDNKGWLWFTSDMLPYFWNSGIPNDTADNKFRMRVWKVFVNETGYLYEADKRT</sequence>
<feature type="chain" id="PRO_5002113634" description="Bee-milk protein" evidence="4">
    <location>
        <begin position="25"/>
        <end position="414"/>
    </location>
</feature>
<dbReference type="GO" id="GO:0005576">
    <property type="term" value="C:extracellular region"/>
    <property type="evidence" value="ECO:0007669"/>
    <property type="project" value="UniProtKB-SubCell"/>
</dbReference>
<dbReference type="PANTHER" id="PTHR10009">
    <property type="entry name" value="PROTEIN YELLOW-RELATED"/>
    <property type="match status" value="1"/>
</dbReference>
<organism evidence="5">
    <name type="scientific">Arion vulgaris</name>
    <dbReference type="NCBI Taxonomy" id="1028688"/>
    <lineage>
        <taxon>Eukaryota</taxon>
        <taxon>Metazoa</taxon>
        <taxon>Spiralia</taxon>
        <taxon>Lophotrochozoa</taxon>
        <taxon>Mollusca</taxon>
        <taxon>Gastropoda</taxon>
        <taxon>Heterobranchia</taxon>
        <taxon>Euthyneura</taxon>
        <taxon>Panpulmonata</taxon>
        <taxon>Eupulmonata</taxon>
        <taxon>Stylommatophora</taxon>
        <taxon>Helicina</taxon>
        <taxon>Arionoidea</taxon>
        <taxon>Arionidae</taxon>
        <taxon>Arion</taxon>
    </lineage>
</organism>
<dbReference type="PRINTS" id="PR01366">
    <property type="entry name" value="ROYALJELLY"/>
</dbReference>
<name>A0A0B7BDU7_9EUPU</name>
<dbReference type="InterPro" id="IPR017996">
    <property type="entry name" value="MRJP/yellow-related"/>
</dbReference>
<evidence type="ECO:0000256" key="3">
    <source>
        <dbReference type="ARBA" id="ARBA00022525"/>
    </source>
</evidence>